<sequence>MAMADYEATETVTDQLYQFSKVTRDLINILFALPPLLTSTNNLYC</sequence>
<protein>
    <submittedName>
        <fullName evidence="1">Uncharacterized protein</fullName>
    </submittedName>
</protein>
<dbReference type="Proteomes" id="UP000001203">
    <property type="component" value="Chromosome circular"/>
</dbReference>
<proteinExistence type="predicted"/>
<dbReference type="STRING" id="43989.cce_2286"/>
<keyword evidence="2" id="KW-1185">Reference proteome</keyword>
<evidence type="ECO:0000313" key="2">
    <source>
        <dbReference type="Proteomes" id="UP000001203"/>
    </source>
</evidence>
<reference evidence="1 2" key="1">
    <citation type="journal article" date="2008" name="Proc. Natl. Acad. Sci. U.S.A.">
        <title>The genome of Cyanothece 51142, a unicellular diazotrophic cyanobacterium important in the marine nitrogen cycle.</title>
        <authorList>
            <person name="Welsh E.A."/>
            <person name="Liberton M."/>
            <person name="Stoeckel J."/>
            <person name="Loh T."/>
            <person name="Elvitigala T."/>
            <person name="Wang C."/>
            <person name="Wollam A."/>
            <person name="Fulton R.S."/>
            <person name="Clifton S.W."/>
            <person name="Jacobs J.M."/>
            <person name="Aurora R."/>
            <person name="Ghosh B.K."/>
            <person name="Sherman L.A."/>
            <person name="Smith R.D."/>
            <person name="Wilson R.K."/>
            <person name="Pakrasi H.B."/>
        </authorList>
    </citation>
    <scope>NUCLEOTIDE SEQUENCE [LARGE SCALE GENOMIC DNA]</scope>
    <source>
        <strain evidence="2">ATCC 51142 / BH68</strain>
    </source>
</reference>
<accession>B1WPR6</accession>
<organism evidence="1 2">
    <name type="scientific">Crocosphaera subtropica (strain ATCC 51142 / BH68)</name>
    <name type="common">Cyanothece sp. (strain ATCC 51142)</name>
    <dbReference type="NCBI Taxonomy" id="43989"/>
    <lineage>
        <taxon>Bacteria</taxon>
        <taxon>Bacillati</taxon>
        <taxon>Cyanobacteriota</taxon>
        <taxon>Cyanophyceae</taxon>
        <taxon>Oscillatoriophycideae</taxon>
        <taxon>Chroococcales</taxon>
        <taxon>Aphanothecaceae</taxon>
        <taxon>Crocosphaera</taxon>
        <taxon>Crocosphaera subtropica</taxon>
    </lineage>
</organism>
<dbReference type="AlphaFoldDB" id="B1WPR6"/>
<dbReference type="KEGG" id="cyt:cce_2286"/>
<dbReference type="EMBL" id="CP000806">
    <property type="protein sequence ID" value="ACB51636.1"/>
    <property type="molecule type" value="Genomic_DNA"/>
</dbReference>
<evidence type="ECO:0000313" key="1">
    <source>
        <dbReference type="EMBL" id="ACB51636.1"/>
    </source>
</evidence>
<name>B1WPR6_CROS5</name>
<dbReference type="HOGENOM" id="CLU_3198776_0_0_3"/>
<gene>
    <name evidence="1" type="ordered locus">cce_2286</name>
</gene>